<evidence type="ECO:0000256" key="1">
    <source>
        <dbReference type="SAM" id="MobiDB-lite"/>
    </source>
</evidence>
<gene>
    <name evidence="2" type="ORF">M8T91_04685</name>
</gene>
<protein>
    <submittedName>
        <fullName evidence="2">Uncharacterized protein</fullName>
    </submittedName>
</protein>
<feature type="region of interest" description="Disordered" evidence="1">
    <location>
        <begin position="42"/>
        <end position="93"/>
    </location>
</feature>
<evidence type="ECO:0000313" key="3">
    <source>
        <dbReference type="Proteomes" id="UP001321520"/>
    </source>
</evidence>
<organism evidence="2 3">
    <name type="scientific">Microbulbifer spongiae</name>
    <dbReference type="NCBI Taxonomy" id="2944933"/>
    <lineage>
        <taxon>Bacteria</taxon>
        <taxon>Pseudomonadati</taxon>
        <taxon>Pseudomonadota</taxon>
        <taxon>Gammaproteobacteria</taxon>
        <taxon>Cellvibrionales</taxon>
        <taxon>Microbulbiferaceae</taxon>
        <taxon>Microbulbifer</taxon>
    </lineage>
</organism>
<sequence>MRRFESYRPSHFLFIGSGAIENRFPMFQSTSIQPAQVTRAGLNTARPPFHNGEGELARKSLSTTGGLRESRRNYPDDGERPTEYPYPAPPLLQ</sequence>
<dbReference type="RefSeq" id="WP_301417301.1">
    <property type="nucleotide sequence ID" value="NZ_CP098023.1"/>
</dbReference>
<feature type="compositionally biased region" description="Basic and acidic residues" evidence="1">
    <location>
        <begin position="68"/>
        <end position="82"/>
    </location>
</feature>
<evidence type="ECO:0000313" key="2">
    <source>
        <dbReference type="EMBL" id="WKD50728.1"/>
    </source>
</evidence>
<proteinExistence type="predicted"/>
<reference evidence="2 3" key="1">
    <citation type="submission" date="2022-05" db="EMBL/GenBank/DDBJ databases">
        <title>Microbulbifer sp. nov., isolated from sponge.</title>
        <authorList>
            <person name="Gao L."/>
        </authorList>
    </citation>
    <scope>NUCLEOTIDE SEQUENCE [LARGE SCALE GENOMIC DNA]</scope>
    <source>
        <strain evidence="2 3">MI-G</strain>
    </source>
</reference>
<name>A0ABY9ECI3_9GAMM</name>
<dbReference type="EMBL" id="CP098023">
    <property type="protein sequence ID" value="WKD50728.1"/>
    <property type="molecule type" value="Genomic_DNA"/>
</dbReference>
<accession>A0ABY9ECI3</accession>
<dbReference type="Proteomes" id="UP001321520">
    <property type="component" value="Chromosome"/>
</dbReference>
<keyword evidence="3" id="KW-1185">Reference proteome</keyword>
<feature type="compositionally biased region" description="Pro residues" evidence="1">
    <location>
        <begin position="84"/>
        <end position="93"/>
    </location>
</feature>